<evidence type="ECO:0000259" key="6">
    <source>
        <dbReference type="PROSITE" id="PS51296"/>
    </source>
</evidence>
<evidence type="ECO:0000313" key="7">
    <source>
        <dbReference type="EMBL" id="KAK7609380.1"/>
    </source>
</evidence>
<dbReference type="InterPro" id="IPR036922">
    <property type="entry name" value="Rieske_2Fe-2S_sf"/>
</dbReference>
<evidence type="ECO:0000256" key="4">
    <source>
        <dbReference type="ARBA" id="ARBA00023004"/>
    </source>
</evidence>
<gene>
    <name evidence="7" type="ORF">JOL62DRAFT_613337</name>
</gene>
<dbReference type="EMBL" id="JBBPBF010000023">
    <property type="protein sequence ID" value="KAK7609380.1"/>
    <property type="molecule type" value="Genomic_DNA"/>
</dbReference>
<dbReference type="InterPro" id="IPR017941">
    <property type="entry name" value="Rieske_2Fe-2S"/>
</dbReference>
<protein>
    <submittedName>
        <fullName evidence="7">Rieske [2Fe-2S] iron-sulfur domain-containing protein</fullName>
    </submittedName>
</protein>
<dbReference type="Pfam" id="PF00355">
    <property type="entry name" value="Rieske"/>
    <property type="match status" value="1"/>
</dbReference>
<accession>A0ABR1N2G7</accession>
<evidence type="ECO:0000256" key="2">
    <source>
        <dbReference type="ARBA" id="ARBA00022723"/>
    </source>
</evidence>
<dbReference type="PANTHER" id="PTHR43756:SF5">
    <property type="entry name" value="CHOLINE MONOOXYGENASE, CHLOROPLASTIC"/>
    <property type="match status" value="1"/>
</dbReference>
<evidence type="ECO:0000313" key="8">
    <source>
        <dbReference type="Proteomes" id="UP001367316"/>
    </source>
</evidence>
<dbReference type="InterPro" id="IPR001663">
    <property type="entry name" value="Rng_hydr_dOase-A"/>
</dbReference>
<sequence length="104" mass="12127">MISRKWILVTHQLRFKQAGEYTSVVYADFPFFLVQDRQDNINGFPVCRHRAYPIVETQSGKARILSCKYHGWSYGFKGNVTKAGFIWVNLQGKCGRRLLNWLAK</sequence>
<keyword evidence="2" id="KW-0479">Metal-binding</keyword>
<keyword evidence="5" id="KW-0411">Iron-sulfur</keyword>
<dbReference type="PROSITE" id="PS51296">
    <property type="entry name" value="RIESKE"/>
    <property type="match status" value="1"/>
</dbReference>
<keyword evidence="3" id="KW-0560">Oxidoreductase</keyword>
<evidence type="ECO:0000256" key="1">
    <source>
        <dbReference type="ARBA" id="ARBA00022714"/>
    </source>
</evidence>
<dbReference type="SUPFAM" id="SSF50022">
    <property type="entry name" value="ISP domain"/>
    <property type="match status" value="1"/>
</dbReference>
<evidence type="ECO:0000256" key="5">
    <source>
        <dbReference type="ARBA" id="ARBA00023014"/>
    </source>
</evidence>
<name>A0ABR1N2G7_9PEZI</name>
<dbReference type="Proteomes" id="UP001367316">
    <property type="component" value="Unassembled WGS sequence"/>
</dbReference>
<keyword evidence="8" id="KW-1185">Reference proteome</keyword>
<keyword evidence="4" id="KW-0408">Iron</keyword>
<organism evidence="7 8">
    <name type="scientific">Phyllosticta paracitricarpa</name>
    <dbReference type="NCBI Taxonomy" id="2016321"/>
    <lineage>
        <taxon>Eukaryota</taxon>
        <taxon>Fungi</taxon>
        <taxon>Dikarya</taxon>
        <taxon>Ascomycota</taxon>
        <taxon>Pezizomycotina</taxon>
        <taxon>Dothideomycetes</taxon>
        <taxon>Dothideomycetes incertae sedis</taxon>
        <taxon>Botryosphaeriales</taxon>
        <taxon>Phyllostictaceae</taxon>
        <taxon>Phyllosticta</taxon>
    </lineage>
</organism>
<comment type="caution">
    <text evidence="7">The sequence shown here is derived from an EMBL/GenBank/DDBJ whole genome shotgun (WGS) entry which is preliminary data.</text>
</comment>
<reference evidence="7 8" key="1">
    <citation type="submission" date="2024-04" db="EMBL/GenBank/DDBJ databases">
        <title>Phyllosticta paracitricarpa is synonymous to the EU quarantine fungus P. citricarpa based on phylogenomic analyses.</title>
        <authorList>
            <consortium name="Lawrence Berkeley National Laboratory"/>
            <person name="Van ingen-buijs V.A."/>
            <person name="Van westerhoven A.C."/>
            <person name="Haridas S."/>
            <person name="Skiadas P."/>
            <person name="Martin F."/>
            <person name="Groenewald J.Z."/>
            <person name="Crous P.W."/>
            <person name="Seidl M.F."/>
        </authorList>
    </citation>
    <scope>NUCLEOTIDE SEQUENCE [LARGE SCALE GENOMIC DNA]</scope>
    <source>
        <strain evidence="7 8">CBS 141358</strain>
    </source>
</reference>
<dbReference type="Gene3D" id="2.102.10.10">
    <property type="entry name" value="Rieske [2Fe-2S] iron-sulphur domain"/>
    <property type="match status" value="1"/>
</dbReference>
<proteinExistence type="predicted"/>
<evidence type="ECO:0000256" key="3">
    <source>
        <dbReference type="ARBA" id="ARBA00023002"/>
    </source>
</evidence>
<dbReference type="PANTHER" id="PTHR43756">
    <property type="entry name" value="CHOLINE MONOOXYGENASE, CHLOROPLASTIC"/>
    <property type="match status" value="1"/>
</dbReference>
<keyword evidence="1" id="KW-0001">2Fe-2S</keyword>
<feature type="domain" description="Rieske" evidence="6">
    <location>
        <begin position="6"/>
        <end position="79"/>
    </location>
</feature>